<accession>A0A9D2IPS7</accession>
<feature type="compositionally biased region" description="Basic and acidic residues" evidence="1">
    <location>
        <begin position="88"/>
        <end position="100"/>
    </location>
</feature>
<comment type="caution">
    <text evidence="2">The sequence shown here is derived from an EMBL/GenBank/DDBJ whole genome shotgun (WGS) entry which is preliminary data.</text>
</comment>
<dbReference type="EMBL" id="DXBZ01000127">
    <property type="protein sequence ID" value="HIZ18734.1"/>
    <property type="molecule type" value="Genomic_DNA"/>
</dbReference>
<sequence length="367" mass="38946">MGERRSSVITAGLVGAASLAFVTPELARAASISQIIDEALVSPTVALVVGVAGGAAVSGAAIAAASVALRAREQEEPAAIPARPPRHMRVEAEPPAERQPSRGPSHAATNYEEIAENYVGRATFRERMARRAEGVAATLRERMGANMMEGVPVIARADGSVGDVGTSWWRDAVGEGTIIQDSGFAADAAPAIPSDFSASDRDNLVASAARHGASIARRIAFVDEGAYPERRSAAELDVSDEWERALRSMDEKIASVAPPQDPIDFIDSVGGADSLDEPDNLEPQTAFIPFKTPGGHPEVVDTETYVDYLIEDEFSKNSSTVARRSSRRFLRLLEGGTQPTSRHLADSSASRSFYVGKHFSLPHAAEA</sequence>
<evidence type="ECO:0000256" key="1">
    <source>
        <dbReference type="SAM" id="MobiDB-lite"/>
    </source>
</evidence>
<organism evidence="2 3">
    <name type="scientific">Candidatus Olsenella stercoravium</name>
    <dbReference type="NCBI Taxonomy" id="2838713"/>
    <lineage>
        <taxon>Bacteria</taxon>
        <taxon>Bacillati</taxon>
        <taxon>Actinomycetota</taxon>
        <taxon>Coriobacteriia</taxon>
        <taxon>Coriobacteriales</taxon>
        <taxon>Atopobiaceae</taxon>
        <taxon>Olsenella</taxon>
    </lineage>
</organism>
<reference evidence="2" key="2">
    <citation type="submission" date="2021-04" db="EMBL/GenBank/DDBJ databases">
        <authorList>
            <person name="Gilroy R."/>
        </authorList>
    </citation>
    <scope>NUCLEOTIDE SEQUENCE</scope>
    <source>
        <strain evidence="2">ChiHecolR3B27-1887</strain>
    </source>
</reference>
<dbReference type="AlphaFoldDB" id="A0A9D2IPS7"/>
<protein>
    <submittedName>
        <fullName evidence="2">Uncharacterized protein</fullName>
    </submittedName>
</protein>
<feature type="region of interest" description="Disordered" evidence="1">
    <location>
        <begin position="75"/>
        <end position="112"/>
    </location>
</feature>
<name>A0A9D2IPS7_9ACTN</name>
<evidence type="ECO:0000313" key="3">
    <source>
        <dbReference type="Proteomes" id="UP000824029"/>
    </source>
</evidence>
<dbReference type="Proteomes" id="UP000824029">
    <property type="component" value="Unassembled WGS sequence"/>
</dbReference>
<reference evidence="2" key="1">
    <citation type="journal article" date="2021" name="PeerJ">
        <title>Extensive microbial diversity within the chicken gut microbiome revealed by metagenomics and culture.</title>
        <authorList>
            <person name="Gilroy R."/>
            <person name="Ravi A."/>
            <person name="Getino M."/>
            <person name="Pursley I."/>
            <person name="Horton D.L."/>
            <person name="Alikhan N.F."/>
            <person name="Baker D."/>
            <person name="Gharbi K."/>
            <person name="Hall N."/>
            <person name="Watson M."/>
            <person name="Adriaenssens E.M."/>
            <person name="Foster-Nyarko E."/>
            <person name="Jarju S."/>
            <person name="Secka A."/>
            <person name="Antonio M."/>
            <person name="Oren A."/>
            <person name="Chaudhuri R.R."/>
            <person name="La Ragione R."/>
            <person name="Hildebrand F."/>
            <person name="Pallen M.J."/>
        </authorList>
    </citation>
    <scope>NUCLEOTIDE SEQUENCE</scope>
    <source>
        <strain evidence="2">ChiHecolR3B27-1887</strain>
    </source>
</reference>
<gene>
    <name evidence="2" type="ORF">IAA22_06475</name>
</gene>
<proteinExistence type="predicted"/>
<evidence type="ECO:0000313" key="2">
    <source>
        <dbReference type="EMBL" id="HIZ18734.1"/>
    </source>
</evidence>